<feature type="compositionally biased region" description="Low complexity" evidence="1">
    <location>
        <begin position="144"/>
        <end position="164"/>
    </location>
</feature>
<dbReference type="AlphaFoldDB" id="B0WJQ3"/>
<dbReference type="VEuPathDB" id="VectorBase:CQUJHB018425"/>
<reference evidence="3" key="2">
    <citation type="submission" date="2021-02" db="UniProtKB">
        <authorList>
            <consortium name="EnsemblMetazoa"/>
        </authorList>
    </citation>
    <scope>IDENTIFICATION</scope>
    <source>
        <strain evidence="3">JHB</strain>
    </source>
</reference>
<dbReference type="eggNOG" id="KOG3515">
    <property type="taxonomic scope" value="Eukaryota"/>
</dbReference>
<feature type="compositionally biased region" description="Polar residues" evidence="1">
    <location>
        <begin position="213"/>
        <end position="232"/>
    </location>
</feature>
<feature type="compositionally biased region" description="Low complexity" evidence="1">
    <location>
        <begin position="327"/>
        <end position="338"/>
    </location>
</feature>
<dbReference type="EMBL" id="DS231962">
    <property type="protein sequence ID" value="EDS29380.1"/>
    <property type="molecule type" value="Genomic_DNA"/>
</dbReference>
<dbReference type="VEuPathDB" id="VectorBase:CPIJ007615"/>
<feature type="region of interest" description="Disordered" evidence="1">
    <location>
        <begin position="139"/>
        <end position="164"/>
    </location>
</feature>
<feature type="compositionally biased region" description="Low complexity" evidence="1">
    <location>
        <begin position="357"/>
        <end position="374"/>
    </location>
</feature>
<dbReference type="InParanoid" id="B0WJQ3"/>
<reference evidence="2" key="1">
    <citation type="submission" date="2007-03" db="EMBL/GenBank/DDBJ databases">
        <title>Annotation of Culex pipiens quinquefasciatus.</title>
        <authorList>
            <consortium name="The Broad Institute Genome Sequencing Platform"/>
            <person name="Atkinson P.W."/>
            <person name="Hemingway J."/>
            <person name="Christensen B.M."/>
            <person name="Higgs S."/>
            <person name="Kodira C."/>
            <person name="Hannick L."/>
            <person name="Megy K."/>
            <person name="O'Leary S."/>
            <person name="Pearson M."/>
            <person name="Haas B.J."/>
            <person name="Mauceli E."/>
            <person name="Wortman J.R."/>
            <person name="Lee N.H."/>
            <person name="Guigo R."/>
            <person name="Stanke M."/>
            <person name="Alvarado L."/>
            <person name="Amedeo P."/>
            <person name="Antoine C.H."/>
            <person name="Arensburger P."/>
            <person name="Bidwell S.L."/>
            <person name="Crawford M."/>
            <person name="Camaro F."/>
            <person name="Devon K."/>
            <person name="Engels R."/>
            <person name="Hammond M."/>
            <person name="Howarth C."/>
            <person name="Koehrsen M."/>
            <person name="Lawson D."/>
            <person name="Montgomery P."/>
            <person name="Nene V."/>
            <person name="Nusbaum C."/>
            <person name="Puiu D."/>
            <person name="Romero-Severson J."/>
            <person name="Severson D.W."/>
            <person name="Shumway M."/>
            <person name="Sisk P."/>
            <person name="Stolte C."/>
            <person name="Zeng Q."/>
            <person name="Eisenstadt E."/>
            <person name="Fraser-Liggett C."/>
            <person name="Strausberg R."/>
            <person name="Galagan J."/>
            <person name="Birren B."/>
            <person name="Collins F.H."/>
        </authorList>
    </citation>
    <scope>NUCLEOTIDE SEQUENCE [LARGE SCALE GENOMIC DNA]</scope>
    <source>
        <strain evidence="2">JHB</strain>
    </source>
</reference>
<dbReference type="KEGG" id="cqu:CpipJ_CPIJ007615"/>
<dbReference type="OMA" id="KSPKQRM"/>
<feature type="region of interest" description="Disordered" evidence="1">
    <location>
        <begin position="396"/>
        <end position="437"/>
    </location>
</feature>
<dbReference type="Proteomes" id="UP000002320">
    <property type="component" value="Unassembled WGS sequence"/>
</dbReference>
<organism>
    <name type="scientific">Culex quinquefasciatus</name>
    <name type="common">Southern house mosquito</name>
    <name type="synonym">Culex pungens</name>
    <dbReference type="NCBI Taxonomy" id="7176"/>
    <lineage>
        <taxon>Eukaryota</taxon>
        <taxon>Metazoa</taxon>
        <taxon>Ecdysozoa</taxon>
        <taxon>Arthropoda</taxon>
        <taxon>Hexapoda</taxon>
        <taxon>Insecta</taxon>
        <taxon>Pterygota</taxon>
        <taxon>Neoptera</taxon>
        <taxon>Endopterygota</taxon>
        <taxon>Diptera</taxon>
        <taxon>Nematocera</taxon>
        <taxon>Culicoidea</taxon>
        <taxon>Culicidae</taxon>
        <taxon>Culicinae</taxon>
        <taxon>Culicini</taxon>
        <taxon>Culex</taxon>
        <taxon>Culex</taxon>
    </lineage>
</organism>
<name>B0WJQ3_CULQU</name>
<proteinExistence type="predicted"/>
<dbReference type="PANTHER" id="PTHR23278:SF26">
    <property type="entry name" value="SIDESTEP III, ISOFORM O"/>
    <property type="match status" value="1"/>
</dbReference>
<sequence>MIVGASLDETVPVPCHVAADPLDVSFDWNFSNSGERFEVTSGQFNLLQDFHSSSSVASDSGMGGGMAPLYDAMDENSETIYELLYTPKSERDYGTLACWGKNSIGKQLEPCLFQVVPAAKPSPLRNCTLRPYSTLLATHGGGSASSSSSSSNSSAASASSSSSSFYYGPGGGDMETGAVSASSSSANGATVGQQYRESNYISTQFVKDRNVSNERQTNITKFNQKSTSSGTVSKRREQIKHKNDAGGRTGGEAAGSSGLTTRGRISAAGQTVGLTSDESDTDLDTDEGGAGKGVEVLMAAQISSALGQAASGSSSFSPSSESSSSEAVAAAAATSSSSDEYENEGLRTIEPRSGQTGYSAASSSGNSEGNNYHGSTRDAAPIAAKLRSENVRYNRYHSSSDGTQDAGRRGGLGPPSPTGYGPSHSYGHYVESNGGGGASEVPTTLELECVAGYDGGLPQHFFLEAYDSRTRKLRLNITSALSDVPLFRIDLSELSPSDSYTPTLHLIAYSVNQKGRSEPTILEDIAINEAEKRTETASDETNPMTIEGLNVSVPYKWVPPGWLKIGRGQVTEPIYSFIQSSDPFFFSGGAQDGGTGRKPDGIP</sequence>
<feature type="region of interest" description="Disordered" evidence="1">
    <location>
        <begin position="327"/>
        <end position="376"/>
    </location>
</feature>
<accession>B0WJQ3</accession>
<dbReference type="HOGENOM" id="CLU_452891_0_0_1"/>
<evidence type="ECO:0000256" key="1">
    <source>
        <dbReference type="SAM" id="MobiDB-lite"/>
    </source>
</evidence>
<evidence type="ECO:0000313" key="4">
    <source>
        <dbReference type="Proteomes" id="UP000002320"/>
    </source>
</evidence>
<evidence type="ECO:0000313" key="3">
    <source>
        <dbReference type="EnsemblMetazoa" id="CPIJ007615-PA"/>
    </source>
</evidence>
<feature type="compositionally biased region" description="Acidic residues" evidence="1">
    <location>
        <begin position="277"/>
        <end position="287"/>
    </location>
</feature>
<dbReference type="OrthoDB" id="10055806at2759"/>
<protein>
    <submittedName>
        <fullName evidence="2 3">Uncharacterized protein</fullName>
    </submittedName>
</protein>
<feature type="region of interest" description="Disordered" evidence="1">
    <location>
        <begin position="206"/>
        <end position="290"/>
    </location>
</feature>
<feature type="compositionally biased region" description="Basic and acidic residues" evidence="1">
    <location>
        <begin position="234"/>
        <end position="245"/>
    </location>
</feature>
<dbReference type="PANTHER" id="PTHR23278">
    <property type="entry name" value="SIDESTEP PROTEIN"/>
    <property type="match status" value="1"/>
</dbReference>
<dbReference type="EnsemblMetazoa" id="CPIJ007615-RA">
    <property type="protein sequence ID" value="CPIJ007615-PA"/>
    <property type="gene ID" value="CPIJ007615"/>
</dbReference>
<gene>
    <name evidence="3" type="primary">6039306</name>
    <name evidence="2" type="ORF">CpipJ_CPIJ007615</name>
</gene>
<evidence type="ECO:0000313" key="2">
    <source>
        <dbReference type="EMBL" id="EDS29380.1"/>
    </source>
</evidence>
<keyword evidence="4" id="KW-1185">Reference proteome</keyword>
<dbReference type="STRING" id="7176.B0WJQ3"/>